<dbReference type="HAMAP" id="MF_00229">
    <property type="entry name" value="His_ammonia_lyase"/>
    <property type="match status" value="1"/>
</dbReference>
<comment type="pathway">
    <text evidence="1 6 8">Amino-acid degradation; L-histidine degradation into L-glutamate; N-formimidoyl-L-glutamate from L-histidine: step 1/3.</text>
</comment>
<evidence type="ECO:0000256" key="3">
    <source>
        <dbReference type="ARBA" id="ARBA00022808"/>
    </source>
</evidence>
<comment type="catalytic activity">
    <reaction evidence="5 6 8">
        <text>L-histidine = trans-urocanate + NH4(+)</text>
        <dbReference type="Rhea" id="RHEA:21232"/>
        <dbReference type="ChEBI" id="CHEBI:17771"/>
        <dbReference type="ChEBI" id="CHEBI:28938"/>
        <dbReference type="ChEBI" id="CHEBI:57595"/>
        <dbReference type="EC" id="4.3.1.3"/>
    </reaction>
</comment>
<evidence type="ECO:0000256" key="6">
    <source>
        <dbReference type="HAMAP-Rule" id="MF_00229"/>
    </source>
</evidence>
<comment type="subcellular location">
    <subcellularLocation>
        <location evidence="6 9">Cytoplasm</location>
    </subcellularLocation>
</comment>
<dbReference type="Proteomes" id="UP000664277">
    <property type="component" value="Unassembled WGS sequence"/>
</dbReference>
<dbReference type="SUPFAM" id="SSF48557">
    <property type="entry name" value="L-aspartase-like"/>
    <property type="match status" value="1"/>
</dbReference>
<dbReference type="InterPro" id="IPR001106">
    <property type="entry name" value="Aromatic_Lyase"/>
</dbReference>
<gene>
    <name evidence="6 10" type="primary">hutH</name>
    <name evidence="10" type="ORF">J0M35_13370</name>
</gene>
<dbReference type="CDD" id="cd00332">
    <property type="entry name" value="PAL-HAL"/>
    <property type="match status" value="1"/>
</dbReference>
<feature type="cross-link" description="5-imidazolinone (Ala-Gly)" evidence="6">
    <location>
        <begin position="141"/>
        <end position="143"/>
    </location>
</feature>
<proteinExistence type="inferred from homology"/>
<comment type="PTM">
    <text evidence="6">Contains an active site 4-methylidene-imidazol-5-one (MIO), which is formed autocatalytically by cyclization and dehydration of residues Ala-Ser-Gly.</text>
</comment>
<feature type="modified residue" description="2,3-didehydroalanine (Ser)" evidence="6">
    <location>
        <position position="142"/>
    </location>
</feature>
<keyword evidence="4 6" id="KW-0456">Lyase</keyword>
<dbReference type="EMBL" id="JAFLCK010000019">
    <property type="protein sequence ID" value="MBN8661350.1"/>
    <property type="molecule type" value="Genomic_DNA"/>
</dbReference>
<evidence type="ECO:0000256" key="5">
    <source>
        <dbReference type="ARBA" id="ARBA00049269"/>
    </source>
</evidence>
<keyword evidence="6" id="KW-0963">Cytoplasm</keyword>
<dbReference type="InterPro" id="IPR022313">
    <property type="entry name" value="Phe/His_NH3-lyase_AS"/>
</dbReference>
<dbReference type="Gene3D" id="1.20.200.10">
    <property type="entry name" value="Fumarase/aspartase (Central domain)"/>
    <property type="match status" value="1"/>
</dbReference>
<comment type="caution">
    <text evidence="10">The sequence shown here is derived from an EMBL/GenBank/DDBJ whole genome shotgun (WGS) entry which is preliminary data.</text>
</comment>
<evidence type="ECO:0000256" key="9">
    <source>
        <dbReference type="RuleBase" id="RU004480"/>
    </source>
</evidence>
<dbReference type="InterPro" id="IPR024083">
    <property type="entry name" value="Fumarase/histidase_N"/>
</dbReference>
<dbReference type="Pfam" id="PF00221">
    <property type="entry name" value="Lyase_aromatic"/>
    <property type="match status" value="1"/>
</dbReference>
<dbReference type="GO" id="GO:0005737">
    <property type="term" value="C:cytoplasm"/>
    <property type="evidence" value="ECO:0007669"/>
    <property type="project" value="UniProtKB-SubCell"/>
</dbReference>
<dbReference type="FunFam" id="1.20.200.10:FF:000003">
    <property type="entry name" value="Histidine ammonia-lyase"/>
    <property type="match status" value="1"/>
</dbReference>
<dbReference type="GO" id="GO:0019556">
    <property type="term" value="P:L-histidine catabolic process to glutamate and formamide"/>
    <property type="evidence" value="ECO:0007669"/>
    <property type="project" value="UniProtKB-UniPathway"/>
</dbReference>
<dbReference type="EC" id="4.3.1.3" evidence="2 6"/>
<name>A0A8J7PMD4_9BACT</name>
<evidence type="ECO:0000313" key="11">
    <source>
        <dbReference type="Proteomes" id="UP000664277"/>
    </source>
</evidence>
<keyword evidence="3 6" id="KW-0369">Histidine metabolism</keyword>
<dbReference type="InterPro" id="IPR008948">
    <property type="entry name" value="L-Aspartase-like"/>
</dbReference>
<dbReference type="PANTHER" id="PTHR10362">
    <property type="entry name" value="HISTIDINE AMMONIA-LYASE"/>
    <property type="match status" value="1"/>
</dbReference>
<dbReference type="NCBIfam" id="NF006871">
    <property type="entry name" value="PRK09367.1"/>
    <property type="match status" value="1"/>
</dbReference>
<comment type="similarity">
    <text evidence="6 7">Belongs to the PAL/histidase family.</text>
</comment>
<dbReference type="AlphaFoldDB" id="A0A8J7PMD4"/>
<evidence type="ECO:0000256" key="8">
    <source>
        <dbReference type="RuleBase" id="RU004479"/>
    </source>
</evidence>
<reference evidence="10" key="1">
    <citation type="submission" date="2021-02" db="EMBL/GenBank/DDBJ databases">
        <title>Genome-Resolved Metagenomics of a Microbial Community Performing Photosynthetic Biological Nutrient Removal.</title>
        <authorList>
            <person name="Mcdaniel E.A."/>
        </authorList>
    </citation>
    <scope>NUCLEOTIDE SEQUENCE</scope>
    <source>
        <strain evidence="10">UWPOB_OBS1</strain>
    </source>
</reference>
<dbReference type="GO" id="GO:0019557">
    <property type="term" value="P:L-histidine catabolic process to glutamate and formate"/>
    <property type="evidence" value="ECO:0007669"/>
    <property type="project" value="UniProtKB-UniPathway"/>
</dbReference>
<organism evidence="10 11">
    <name type="scientific">Candidatus Obscuribacter phosphatis</name>
    <dbReference type="NCBI Taxonomy" id="1906157"/>
    <lineage>
        <taxon>Bacteria</taxon>
        <taxon>Bacillati</taxon>
        <taxon>Candidatus Melainabacteria</taxon>
        <taxon>Candidatus Obscuribacterales</taxon>
        <taxon>Candidatus Obscuribacteraceae</taxon>
        <taxon>Candidatus Obscuribacter</taxon>
    </lineage>
</organism>
<dbReference type="FunFam" id="1.10.275.10:FF:000005">
    <property type="entry name" value="Histidine ammonia-lyase"/>
    <property type="match status" value="1"/>
</dbReference>
<evidence type="ECO:0000256" key="2">
    <source>
        <dbReference type="ARBA" id="ARBA00012994"/>
    </source>
</evidence>
<evidence type="ECO:0000256" key="1">
    <source>
        <dbReference type="ARBA" id="ARBA00005113"/>
    </source>
</evidence>
<dbReference type="NCBIfam" id="TIGR01225">
    <property type="entry name" value="hutH"/>
    <property type="match status" value="1"/>
</dbReference>
<evidence type="ECO:0000256" key="7">
    <source>
        <dbReference type="RuleBase" id="RU003954"/>
    </source>
</evidence>
<dbReference type="GO" id="GO:0004397">
    <property type="term" value="F:histidine ammonia-lyase activity"/>
    <property type="evidence" value="ECO:0007669"/>
    <property type="project" value="UniProtKB-UniRule"/>
</dbReference>
<sequence>MIKLDGHTLSLEDVEKVSIDRDSVHLSEQAREQLSNSRKVVEEFLERREVVYGITTGFGKFKDVYIAPEAAEELQKNFLASHSCGVGAPFNEDIVRAITLLRANALAKGFSGIRTEVVELLVAMLNAGVHPVIPEQGSVGASGDLAPLSHLALVLTGEGEAFFRGERMPGALALEKAGLKPVVLKAKEGLALTNGTQVMSAVGTMTLLAAEKLAKIADIVGAVTLEAQMGSKKPFLACIHDVRPHPGQKASALNLMNLLEESEVMESHKDCPLVQDAYSLRCMPQVHGASRQAFKHAREVLSIEINSATDNPLVFAGAVISGGNFHGQPLALAMDYVGIALAELANISERRAERLVNPALSNGLPGFLTLEGGLNSGYMIAQYTAAALVSENKVLAHPASVDSIPTSANQEDHVSMGTIAARKAKTILDNLRRVLAIELLIACQALDLRTGRVEKEDIDQGSSPRTQIDHKPKEWDSKGFVPGCKLKNRLKAGVGVEAAHSHVRKYVDFLMKDRQVSLDIEKVEKLLIDGSLLKAVEDEIGPLN</sequence>
<protein>
    <recommendedName>
        <fullName evidence="2 6">Histidine ammonia-lyase</fullName>
        <shortName evidence="6">Histidase</shortName>
        <ecNumber evidence="2 6">4.3.1.3</ecNumber>
    </recommendedName>
</protein>
<dbReference type="PROSITE" id="PS00488">
    <property type="entry name" value="PAL_HISTIDASE"/>
    <property type="match status" value="1"/>
</dbReference>
<dbReference type="InterPro" id="IPR005921">
    <property type="entry name" value="HutH"/>
</dbReference>
<evidence type="ECO:0000256" key="4">
    <source>
        <dbReference type="ARBA" id="ARBA00023239"/>
    </source>
</evidence>
<dbReference type="UniPathway" id="UPA00379">
    <property type="reaction ID" value="UER00549"/>
</dbReference>
<evidence type="ECO:0000313" key="10">
    <source>
        <dbReference type="EMBL" id="MBN8661350.1"/>
    </source>
</evidence>
<accession>A0A8J7PMD4</accession>
<dbReference type="Gene3D" id="1.10.275.10">
    <property type="entry name" value="Fumarase/aspartase (N-terminal domain)"/>
    <property type="match status" value="1"/>
</dbReference>